<protein>
    <submittedName>
        <fullName evidence="4">Uncharacterized protein LOC120254009</fullName>
    </submittedName>
</protein>
<name>A0AB40ASP8_DIOCR</name>
<accession>A0AB40ASP8</accession>
<reference evidence="4" key="1">
    <citation type="submission" date="2025-08" db="UniProtKB">
        <authorList>
            <consortium name="RefSeq"/>
        </authorList>
    </citation>
    <scope>IDENTIFICATION</scope>
</reference>
<dbReference type="PANTHER" id="PTHR35317:SF35">
    <property type="entry name" value="DUF4219 DOMAIN-CONTAINING PROTEIN"/>
    <property type="match status" value="1"/>
</dbReference>
<sequence>MGGVVNQMKMYGDPISHQTIVAKVLRSLTTQFDHVVATIEESKDLTTLTLDELSGSLQAYEVTHIQAEDEEEERTCLEEDISEEGEEGILSIEFNPMIKGFTRETCNASTVKGMAYEGRLGCSNHMTRMKDLFTNLDETEKMRMNLGDDKETQVTEKGTVALKVSSINVRFLNDVQYVPTLAHNLLSVGQLLSSGYNVTFQDEECRIKAPKTGKDMTRI</sequence>
<evidence type="ECO:0000259" key="2">
    <source>
        <dbReference type="Pfam" id="PF22936"/>
    </source>
</evidence>
<dbReference type="PANTHER" id="PTHR35317">
    <property type="entry name" value="OS04G0629600 PROTEIN"/>
    <property type="match status" value="1"/>
</dbReference>
<dbReference type="RefSeq" id="XP_039118097.1">
    <property type="nucleotide sequence ID" value="XM_039262163.1"/>
</dbReference>
<gene>
    <name evidence="4" type="primary">LOC120254009</name>
</gene>
<feature type="domain" description="Retrovirus-related Pol polyprotein from transposon TNT 1-94-like beta-barrel" evidence="2">
    <location>
        <begin position="121"/>
        <end position="196"/>
    </location>
</feature>
<evidence type="ECO:0000313" key="4">
    <source>
        <dbReference type="RefSeq" id="XP_039118097.1"/>
    </source>
</evidence>
<dbReference type="AlphaFoldDB" id="A0AB40ASP8"/>
<keyword evidence="3" id="KW-1185">Reference proteome</keyword>
<dbReference type="InterPro" id="IPR054722">
    <property type="entry name" value="PolX-like_BBD"/>
</dbReference>
<proteinExistence type="predicted"/>
<dbReference type="GeneID" id="120254009"/>
<dbReference type="Pfam" id="PF22936">
    <property type="entry name" value="Pol_BBD"/>
    <property type="match status" value="1"/>
</dbReference>
<dbReference type="Pfam" id="PF14223">
    <property type="entry name" value="Retrotran_gag_2"/>
    <property type="match status" value="1"/>
</dbReference>
<organism evidence="3 4">
    <name type="scientific">Dioscorea cayennensis subsp. rotundata</name>
    <name type="common">White Guinea yam</name>
    <name type="synonym">Dioscorea rotundata</name>
    <dbReference type="NCBI Taxonomy" id="55577"/>
    <lineage>
        <taxon>Eukaryota</taxon>
        <taxon>Viridiplantae</taxon>
        <taxon>Streptophyta</taxon>
        <taxon>Embryophyta</taxon>
        <taxon>Tracheophyta</taxon>
        <taxon>Spermatophyta</taxon>
        <taxon>Magnoliopsida</taxon>
        <taxon>Liliopsida</taxon>
        <taxon>Dioscoreales</taxon>
        <taxon>Dioscoreaceae</taxon>
        <taxon>Dioscorea</taxon>
    </lineage>
</organism>
<keyword evidence="1" id="KW-0175">Coiled coil</keyword>
<dbReference type="Proteomes" id="UP001515500">
    <property type="component" value="Unplaced"/>
</dbReference>
<feature type="coiled-coil region" evidence="1">
    <location>
        <begin position="50"/>
        <end position="87"/>
    </location>
</feature>
<evidence type="ECO:0000313" key="3">
    <source>
        <dbReference type="Proteomes" id="UP001515500"/>
    </source>
</evidence>
<evidence type="ECO:0000256" key="1">
    <source>
        <dbReference type="SAM" id="Coils"/>
    </source>
</evidence>